<accession>A0AA37FVT0</accession>
<dbReference type="EMBL" id="BPNN01000040">
    <property type="protein sequence ID" value="GJA64133.1"/>
    <property type="molecule type" value="Genomic_DNA"/>
</dbReference>
<comment type="caution">
    <text evidence="1">The sequence shown here is derived from an EMBL/GenBank/DDBJ whole genome shotgun (WGS) entry which is preliminary data.</text>
</comment>
<dbReference type="AlphaFoldDB" id="A0AA37FVT0"/>
<evidence type="ECO:0000313" key="2">
    <source>
        <dbReference type="Proteomes" id="UP000886934"/>
    </source>
</evidence>
<proteinExistence type="predicted"/>
<protein>
    <submittedName>
        <fullName evidence="1">Uncharacterized protein</fullName>
    </submittedName>
</protein>
<dbReference type="Proteomes" id="UP000886934">
    <property type="component" value="Unassembled WGS sequence"/>
</dbReference>
<organism evidence="1 2">
    <name type="scientific">Aeromonas caviae</name>
    <name type="common">Aeromonas punctata</name>
    <dbReference type="NCBI Taxonomy" id="648"/>
    <lineage>
        <taxon>Bacteria</taxon>
        <taxon>Pseudomonadati</taxon>
        <taxon>Pseudomonadota</taxon>
        <taxon>Gammaproteobacteria</taxon>
        <taxon>Aeromonadales</taxon>
        <taxon>Aeromonadaceae</taxon>
        <taxon>Aeromonas</taxon>
    </lineage>
</organism>
<name>A0AA37FVT0_AERCA</name>
<gene>
    <name evidence="1" type="ORF">KAM351_27440</name>
</gene>
<sequence length="55" mass="5830">MPIIEAADLGLPPDSPINLTNAELAQRLTDLLPALPPLYVPLVAEAAQRLLDLGD</sequence>
<dbReference type="RefSeq" id="WP_223940223.1">
    <property type="nucleotide sequence ID" value="NZ_BPNN01000040.1"/>
</dbReference>
<evidence type="ECO:0000313" key="1">
    <source>
        <dbReference type="EMBL" id="GJA64133.1"/>
    </source>
</evidence>
<reference evidence="1" key="1">
    <citation type="submission" date="2021-07" db="EMBL/GenBank/DDBJ databases">
        <title>Draft genome sequence of carbapenem-resistant Aeromonas spp. in Japan.</title>
        <authorList>
            <person name="Maehana S."/>
            <person name="Suzuki M."/>
            <person name="Kitasato H."/>
        </authorList>
    </citation>
    <scope>NUCLEOTIDE SEQUENCE</scope>
    <source>
        <strain evidence="1">KAM351</strain>
    </source>
</reference>